<keyword evidence="13" id="KW-1185">Reference proteome</keyword>
<dbReference type="InterPro" id="IPR008995">
    <property type="entry name" value="Mo/tungstate-bd_C_term_dom"/>
</dbReference>
<evidence type="ECO:0000256" key="5">
    <source>
        <dbReference type="ARBA" id="ARBA00022840"/>
    </source>
</evidence>
<reference evidence="12 13" key="1">
    <citation type="submission" date="2022-06" db="EMBL/GenBank/DDBJ databases">
        <title>Halogeometricum sp. a new haloarchaeum isolate from saline soil.</title>
        <authorList>
            <person name="Strakova D."/>
            <person name="Galisteo C."/>
            <person name="Sanchez-Porro C."/>
            <person name="Ventosa A."/>
        </authorList>
    </citation>
    <scope>NUCLEOTIDE SEQUENCE [LARGE SCALE GENOMIC DNA]</scope>
    <source>
        <strain evidence="13">S3BR25-2</strain>
    </source>
</reference>
<evidence type="ECO:0000313" key="13">
    <source>
        <dbReference type="Proteomes" id="UP001254813"/>
    </source>
</evidence>
<dbReference type="GO" id="GO:0005524">
    <property type="term" value="F:ATP binding"/>
    <property type="evidence" value="ECO:0007669"/>
    <property type="project" value="UniProtKB-KW"/>
</dbReference>
<dbReference type="Gene3D" id="3.40.50.300">
    <property type="entry name" value="P-loop containing nucleotide triphosphate hydrolases"/>
    <property type="match status" value="1"/>
</dbReference>
<evidence type="ECO:0000256" key="2">
    <source>
        <dbReference type="ARBA" id="ARBA00022448"/>
    </source>
</evidence>
<comment type="caution">
    <text evidence="12">The sequence shown here is derived from an EMBL/GenBank/DDBJ whole genome shotgun (WGS) entry which is preliminary data.</text>
</comment>
<dbReference type="SUPFAM" id="SSF50331">
    <property type="entry name" value="MOP-like"/>
    <property type="match status" value="1"/>
</dbReference>
<proteinExistence type="inferred from homology"/>
<evidence type="ECO:0000256" key="7">
    <source>
        <dbReference type="ARBA" id="ARBA00038781"/>
    </source>
</evidence>
<protein>
    <recommendedName>
        <fullName evidence="9">Molybdate/tungstate import ATP-binding protein WtpC</fullName>
        <ecNumber evidence="8">7.3.2.6</ecNumber>
    </recommendedName>
</protein>
<evidence type="ECO:0000259" key="11">
    <source>
        <dbReference type="PROSITE" id="PS50893"/>
    </source>
</evidence>
<dbReference type="Pfam" id="PF00005">
    <property type="entry name" value="ABC_tran"/>
    <property type="match status" value="1"/>
</dbReference>
<evidence type="ECO:0000256" key="3">
    <source>
        <dbReference type="ARBA" id="ARBA00022505"/>
    </source>
</evidence>
<name>A0ABU2G647_9EURY</name>
<sequence>MLELTGLRKSYAGFAFGPTDLSVGSEVLCVLGPSGSGKTTLLSLVAGILSPDAGCVSLDGRRLDGLPPERRGAGIVFQDGALFPHMTARENVAYAADDDARVEELAARFEIRDALDRKPAALSGGERQRVALARTLAADPDALLLDEPLSSLDAPIRNRLRDELRDLFDSLDIPVVYVTHDQRTATALGDRIAVLRDGTVEQVGTPADVLDRPKSEFVARFTGTDNLFDATVVGGANGRTGDPSDGVTLRVGDLRLRAAVPADAPVAGDVTACVRPSRVRLRSPSGAPPDEAHPGDENVLRGTVRRWLNEGDGYRVVVDVRGAPASLTARATPHRFEQAEIRDGAGVAAVVPAAAIHLIR</sequence>
<dbReference type="PROSITE" id="PS00211">
    <property type="entry name" value="ABC_TRANSPORTER_1"/>
    <property type="match status" value="1"/>
</dbReference>
<dbReference type="EC" id="7.3.2.6" evidence="8"/>
<keyword evidence="2" id="KW-0813">Transport</keyword>
<dbReference type="PANTHER" id="PTHR42781">
    <property type="entry name" value="SPERMIDINE/PUTRESCINE IMPORT ATP-BINDING PROTEIN POTA"/>
    <property type="match status" value="1"/>
</dbReference>
<comment type="similarity">
    <text evidence="6">Belongs to the ABC transporter superfamily. Sulfate/tungstate importer (TC 3.A.1.6) family.</text>
</comment>
<evidence type="ECO:0000256" key="9">
    <source>
        <dbReference type="ARBA" id="ARBA00041133"/>
    </source>
</evidence>
<evidence type="ECO:0000256" key="6">
    <source>
        <dbReference type="ARBA" id="ARBA00038307"/>
    </source>
</evidence>
<dbReference type="InterPro" id="IPR017871">
    <property type="entry name" value="ABC_transporter-like_CS"/>
</dbReference>
<dbReference type="PANTHER" id="PTHR42781:SF4">
    <property type="entry name" value="SPERMIDINE_PUTRESCINE IMPORT ATP-BINDING PROTEIN POTA"/>
    <property type="match status" value="1"/>
</dbReference>
<dbReference type="Proteomes" id="UP001254813">
    <property type="component" value="Unassembled WGS sequence"/>
</dbReference>
<dbReference type="InterPro" id="IPR003439">
    <property type="entry name" value="ABC_transporter-like_ATP-bd"/>
</dbReference>
<evidence type="ECO:0000256" key="4">
    <source>
        <dbReference type="ARBA" id="ARBA00022741"/>
    </source>
</evidence>
<evidence type="ECO:0000256" key="1">
    <source>
        <dbReference type="ARBA" id="ARBA00004202"/>
    </source>
</evidence>
<dbReference type="RefSeq" id="WP_310930273.1">
    <property type="nucleotide sequence ID" value="NZ_JAMQOQ010000006.1"/>
</dbReference>
<dbReference type="SUPFAM" id="SSF52540">
    <property type="entry name" value="P-loop containing nucleoside triphosphate hydrolases"/>
    <property type="match status" value="1"/>
</dbReference>
<comment type="subcellular location">
    <subcellularLocation>
        <location evidence="1">Cell membrane</location>
        <topology evidence="1">Peripheral membrane protein</topology>
    </subcellularLocation>
</comment>
<keyword evidence="3" id="KW-0500">Molybdenum</keyword>
<dbReference type="InterPro" id="IPR003593">
    <property type="entry name" value="AAA+_ATPase"/>
</dbReference>
<comment type="catalytic activity">
    <reaction evidence="10">
        <text>tungstate(in) + ATP + H2O = tungstate(out) + ADP + phosphate + H(+)</text>
        <dbReference type="Rhea" id="RHEA:35027"/>
        <dbReference type="ChEBI" id="CHEBI:15377"/>
        <dbReference type="ChEBI" id="CHEBI:15378"/>
        <dbReference type="ChEBI" id="CHEBI:30616"/>
        <dbReference type="ChEBI" id="CHEBI:43474"/>
        <dbReference type="ChEBI" id="CHEBI:46502"/>
        <dbReference type="ChEBI" id="CHEBI:456216"/>
        <dbReference type="EC" id="7.3.2.6"/>
    </reaction>
</comment>
<keyword evidence="5 12" id="KW-0067">ATP-binding</keyword>
<evidence type="ECO:0000313" key="12">
    <source>
        <dbReference type="EMBL" id="MDS0296257.1"/>
    </source>
</evidence>
<dbReference type="Gene3D" id="2.40.50.100">
    <property type="match status" value="2"/>
</dbReference>
<evidence type="ECO:0000256" key="8">
    <source>
        <dbReference type="ARBA" id="ARBA00039025"/>
    </source>
</evidence>
<organism evidence="12 13">
    <name type="scientific">Halogeometricum luteum</name>
    <dbReference type="NCBI Taxonomy" id="2950537"/>
    <lineage>
        <taxon>Archaea</taxon>
        <taxon>Methanobacteriati</taxon>
        <taxon>Methanobacteriota</taxon>
        <taxon>Stenosarchaea group</taxon>
        <taxon>Halobacteria</taxon>
        <taxon>Halobacteriales</taxon>
        <taxon>Haloferacaceae</taxon>
        <taxon>Halogeometricum</taxon>
    </lineage>
</organism>
<evidence type="ECO:0000256" key="10">
    <source>
        <dbReference type="ARBA" id="ARBA00047936"/>
    </source>
</evidence>
<comment type="subunit">
    <text evidence="7">The complex is composed of two ATP-binding proteins (WtpC), two transmembrane proteins (WtpB) and a solute-binding protein (WtpA).</text>
</comment>
<accession>A0ABU2G647</accession>
<feature type="domain" description="ABC transporter" evidence="11">
    <location>
        <begin position="2"/>
        <end position="222"/>
    </location>
</feature>
<gene>
    <name evidence="12" type="ORF">NDI79_18930</name>
</gene>
<dbReference type="InterPro" id="IPR050093">
    <property type="entry name" value="ABC_SmlMolc_Importer"/>
</dbReference>
<dbReference type="Pfam" id="PF08402">
    <property type="entry name" value="TOBE_2"/>
    <property type="match status" value="1"/>
</dbReference>
<keyword evidence="4" id="KW-0547">Nucleotide-binding</keyword>
<dbReference type="SMART" id="SM00382">
    <property type="entry name" value="AAA"/>
    <property type="match status" value="1"/>
</dbReference>
<dbReference type="PROSITE" id="PS50893">
    <property type="entry name" value="ABC_TRANSPORTER_2"/>
    <property type="match status" value="1"/>
</dbReference>
<dbReference type="InterPro" id="IPR027417">
    <property type="entry name" value="P-loop_NTPase"/>
</dbReference>
<dbReference type="InterPro" id="IPR013611">
    <property type="entry name" value="Transp-assoc_OB_typ2"/>
</dbReference>
<dbReference type="EMBL" id="JAMQOQ010000006">
    <property type="protein sequence ID" value="MDS0296257.1"/>
    <property type="molecule type" value="Genomic_DNA"/>
</dbReference>